<evidence type="ECO:0000256" key="2">
    <source>
        <dbReference type="ARBA" id="ARBA00022737"/>
    </source>
</evidence>
<keyword evidence="7" id="KW-1185">Reference proteome</keyword>
<dbReference type="Pfam" id="PF24883">
    <property type="entry name" value="NPHP3_N"/>
    <property type="match status" value="1"/>
</dbReference>
<dbReference type="PROSITE" id="PS50837">
    <property type="entry name" value="NACHT"/>
    <property type="match status" value="1"/>
</dbReference>
<evidence type="ECO:0000256" key="4">
    <source>
        <dbReference type="SAM" id="Coils"/>
    </source>
</evidence>
<feature type="coiled-coil region" evidence="4">
    <location>
        <begin position="57"/>
        <end position="88"/>
    </location>
</feature>
<comment type="caution">
    <text evidence="6">The sequence shown here is derived from an EMBL/GenBank/DDBJ whole genome shotgun (WGS) entry which is preliminary data.</text>
</comment>
<name>A0AAD5X4Q7_9FUNG</name>
<dbReference type="InterPro" id="IPR019775">
    <property type="entry name" value="WD40_repeat_CS"/>
</dbReference>
<feature type="domain" description="NACHT" evidence="5">
    <location>
        <begin position="245"/>
        <end position="390"/>
    </location>
</feature>
<feature type="repeat" description="WD" evidence="3">
    <location>
        <begin position="770"/>
        <end position="811"/>
    </location>
</feature>
<evidence type="ECO:0000256" key="3">
    <source>
        <dbReference type="PROSITE-ProRule" id="PRU00221"/>
    </source>
</evidence>
<dbReference type="AlphaFoldDB" id="A0AAD5X4Q7"/>
<dbReference type="Gene3D" id="3.40.50.300">
    <property type="entry name" value="P-loop containing nucleotide triphosphate hydrolases"/>
    <property type="match status" value="1"/>
</dbReference>
<organism evidence="6 7">
    <name type="scientific">Rhizophlyctis rosea</name>
    <dbReference type="NCBI Taxonomy" id="64517"/>
    <lineage>
        <taxon>Eukaryota</taxon>
        <taxon>Fungi</taxon>
        <taxon>Fungi incertae sedis</taxon>
        <taxon>Chytridiomycota</taxon>
        <taxon>Chytridiomycota incertae sedis</taxon>
        <taxon>Chytridiomycetes</taxon>
        <taxon>Rhizophlyctidales</taxon>
        <taxon>Rhizophlyctidaceae</taxon>
        <taxon>Rhizophlyctis</taxon>
    </lineage>
</organism>
<feature type="repeat" description="WD" evidence="3">
    <location>
        <begin position="980"/>
        <end position="1021"/>
    </location>
</feature>
<protein>
    <recommendedName>
        <fullName evidence="5">NACHT domain-containing protein</fullName>
    </recommendedName>
</protein>
<evidence type="ECO:0000313" key="7">
    <source>
        <dbReference type="Proteomes" id="UP001212841"/>
    </source>
</evidence>
<dbReference type="Gene3D" id="2.130.10.10">
    <property type="entry name" value="YVTN repeat-like/Quinoprotein amine dehydrogenase"/>
    <property type="match status" value="4"/>
</dbReference>
<evidence type="ECO:0000256" key="1">
    <source>
        <dbReference type="ARBA" id="ARBA00022574"/>
    </source>
</evidence>
<reference evidence="6" key="1">
    <citation type="submission" date="2020-05" db="EMBL/GenBank/DDBJ databases">
        <title>Phylogenomic resolution of chytrid fungi.</title>
        <authorList>
            <person name="Stajich J.E."/>
            <person name="Amses K."/>
            <person name="Simmons R."/>
            <person name="Seto K."/>
            <person name="Myers J."/>
            <person name="Bonds A."/>
            <person name="Quandt C.A."/>
            <person name="Barry K."/>
            <person name="Liu P."/>
            <person name="Grigoriev I."/>
            <person name="Longcore J.E."/>
            <person name="James T.Y."/>
        </authorList>
    </citation>
    <scope>NUCLEOTIDE SEQUENCE</scope>
    <source>
        <strain evidence="6">JEL0318</strain>
    </source>
</reference>
<dbReference type="SUPFAM" id="SSF50978">
    <property type="entry name" value="WD40 repeat-like"/>
    <property type="match status" value="1"/>
</dbReference>
<dbReference type="EMBL" id="JADGJD010000594">
    <property type="protein sequence ID" value="KAJ3049795.1"/>
    <property type="molecule type" value="Genomic_DNA"/>
</dbReference>
<feature type="repeat" description="WD" evidence="3">
    <location>
        <begin position="896"/>
        <end position="937"/>
    </location>
</feature>
<sequence>MLGAGKTRPKWFRNKSPVPKSVKLYVKLDDREAAFRFEPTDDLESVKGKVDLVLLCSLEALERVKKANEEADNMLLEWEIALDKLQRSECYVLPVLVGHKKLIETKNGELLLAHRRFFDDFDSSLAQFPDTYHVHPQSPQRHKIRGLLKTLLNLQAVERWPDDVGDIARDASEMYARSTREHRRNLSPSERDTLAADAAISRIRQILKPIDFENERRRLRDAHVAGTRMWLLDEIFQWLEDRESRVFWLKGDAGVGKSVMAGRVANALQGELHLGTAFFCKHDDVERRDAKKMIHTIACGLAHWDHRIALHLDKLLKKHTKIMSESIPEQFAALVLGPLTAVPQSEETVVLVVDAIDECGAKHSRRDILNVLSTECAKLPPFVKLFITSRMEEDIVAAFTTLEPYKLLDPKDWNNVHDIAVTCRSMLLHATEGLECSEENLLSLVDMMVEKSAGVFVWLTMAEPFLSGCKSMGDVRHTVEELPSNVDGLYEGTLRKAYEKFPELSDIVPIVVVSQHPLSVTAIASLLHLDASQVLAALQSIAGIMKFDDVVKVSHKSLTDYLTNPSKCKDKTLLVDAQHAHTLLGMKCLETLNTLLRPNMCNLPTEKRSRNADIPNLKELLAEHLPEHLEYAACYWIDHVMTRGEGDVEQLLPLIGDFLTKKLLDWFEILSLLGKSHVNAVIWKLEGFQMWLKNHCSNKQWHALAKDAWRFQQEFHSLVSNSSAHIRWSAFPFCPHNTELYRLYQTYPENQPLPTVQGTNANWSPCLRTFEGHENSVECVTVSSKERYLVTCSMDMTVKVWDVKTGSLQMTIRERFGIYSVRVTSDEQCVVKLSHDHSITVWDLAKGTFVRKIEPSEGKPAFKLDLSPDGQMVAAASLNEKACIWNLHTGDLLRTLVGHEDCVRAVAFSGDGVHIVTGSVDRSAKIWRTGTGVCVATLKGHEKAVDCVAFSRDGRWVVTGSADHTARVWDMTTGLATHVLEGHAGKLKEVTINWDCTRIATASGDKTAKVWDLATGLIITTLEGHLLSVWTVALSRHGMKVVTGSADRTVKVWDVADSAGAEASTVSGSTVCSTAVSQDGKRVVTGSVKSIGVWDMASGEQIWTKEAHEDSIVSVAISGEGNRLVTGSNDCTAKLWDMAAGGLLCVLEGHRYRVNAVAIAHDGCMVVTGSFDATAKVWDNNGSLLWTLEGHSDSVQTVALSTKEALVVSGSTDRTMR</sequence>
<dbReference type="PANTHER" id="PTHR22847">
    <property type="entry name" value="WD40 REPEAT PROTEIN"/>
    <property type="match status" value="1"/>
</dbReference>
<dbReference type="PANTHER" id="PTHR22847:SF637">
    <property type="entry name" value="WD REPEAT DOMAIN 5B"/>
    <property type="match status" value="1"/>
</dbReference>
<dbReference type="InterPro" id="IPR020472">
    <property type="entry name" value="WD40_PAC1"/>
</dbReference>
<evidence type="ECO:0000259" key="5">
    <source>
        <dbReference type="PROSITE" id="PS50837"/>
    </source>
</evidence>
<feature type="repeat" description="WD" evidence="3">
    <location>
        <begin position="938"/>
        <end position="979"/>
    </location>
</feature>
<dbReference type="GO" id="GO:0005634">
    <property type="term" value="C:nucleus"/>
    <property type="evidence" value="ECO:0007669"/>
    <property type="project" value="TreeGrafter"/>
</dbReference>
<dbReference type="Pfam" id="PF00400">
    <property type="entry name" value="WD40"/>
    <property type="match status" value="8"/>
</dbReference>
<gene>
    <name evidence="6" type="ORF">HK097_009213</name>
</gene>
<dbReference type="PROSITE" id="PS00678">
    <property type="entry name" value="WD_REPEATS_1"/>
    <property type="match status" value="5"/>
</dbReference>
<dbReference type="InterPro" id="IPR036322">
    <property type="entry name" value="WD40_repeat_dom_sf"/>
</dbReference>
<keyword evidence="2" id="KW-0677">Repeat</keyword>
<feature type="repeat" description="WD" evidence="3">
    <location>
        <begin position="1147"/>
        <end position="1179"/>
    </location>
</feature>
<dbReference type="InterPro" id="IPR007111">
    <property type="entry name" value="NACHT_NTPase"/>
</dbReference>
<feature type="repeat" description="WD" evidence="3">
    <location>
        <begin position="1188"/>
        <end position="1217"/>
    </location>
</feature>
<dbReference type="PROSITE" id="PS50082">
    <property type="entry name" value="WD_REPEATS_2"/>
    <property type="match status" value="8"/>
</dbReference>
<feature type="repeat" description="WD" evidence="3">
    <location>
        <begin position="1105"/>
        <end position="1138"/>
    </location>
</feature>
<dbReference type="PROSITE" id="PS50294">
    <property type="entry name" value="WD_REPEATS_REGION"/>
    <property type="match status" value="8"/>
</dbReference>
<keyword evidence="1 3" id="KW-0853">WD repeat</keyword>
<keyword evidence="4" id="KW-0175">Coiled coil</keyword>
<dbReference type="SUPFAM" id="SSF50998">
    <property type="entry name" value="Quinoprotein alcohol dehydrogenase-like"/>
    <property type="match status" value="1"/>
</dbReference>
<dbReference type="CDD" id="cd00200">
    <property type="entry name" value="WD40"/>
    <property type="match status" value="2"/>
</dbReference>
<dbReference type="InterPro" id="IPR056884">
    <property type="entry name" value="NPHP3-like_N"/>
</dbReference>
<feature type="non-terminal residue" evidence="6">
    <location>
        <position position="1217"/>
    </location>
</feature>
<accession>A0AAD5X4Q7</accession>
<dbReference type="InterPro" id="IPR011047">
    <property type="entry name" value="Quinoprotein_ADH-like_sf"/>
</dbReference>
<evidence type="ECO:0000313" key="6">
    <source>
        <dbReference type="EMBL" id="KAJ3049795.1"/>
    </source>
</evidence>
<dbReference type="GO" id="GO:1990234">
    <property type="term" value="C:transferase complex"/>
    <property type="evidence" value="ECO:0007669"/>
    <property type="project" value="UniProtKB-ARBA"/>
</dbReference>
<proteinExistence type="predicted"/>
<dbReference type="SMART" id="SM00320">
    <property type="entry name" value="WD40"/>
    <property type="match status" value="11"/>
</dbReference>
<dbReference type="InterPro" id="IPR027417">
    <property type="entry name" value="P-loop_NTPase"/>
</dbReference>
<dbReference type="SUPFAM" id="SSF52540">
    <property type="entry name" value="P-loop containing nucleoside triphosphate hydrolases"/>
    <property type="match status" value="1"/>
</dbReference>
<dbReference type="InterPro" id="IPR001680">
    <property type="entry name" value="WD40_rpt"/>
</dbReference>
<dbReference type="InterPro" id="IPR015943">
    <property type="entry name" value="WD40/YVTN_repeat-like_dom_sf"/>
</dbReference>
<feature type="repeat" description="WD" evidence="3">
    <location>
        <begin position="1022"/>
        <end position="1063"/>
    </location>
</feature>
<dbReference type="PRINTS" id="PR00320">
    <property type="entry name" value="GPROTEINBRPT"/>
</dbReference>
<dbReference type="Proteomes" id="UP001212841">
    <property type="component" value="Unassembled WGS sequence"/>
</dbReference>